<organism evidence="3 4">
    <name type="scientific">Dreissena polymorpha</name>
    <name type="common">Zebra mussel</name>
    <name type="synonym">Mytilus polymorpha</name>
    <dbReference type="NCBI Taxonomy" id="45954"/>
    <lineage>
        <taxon>Eukaryota</taxon>
        <taxon>Metazoa</taxon>
        <taxon>Spiralia</taxon>
        <taxon>Lophotrochozoa</taxon>
        <taxon>Mollusca</taxon>
        <taxon>Bivalvia</taxon>
        <taxon>Autobranchia</taxon>
        <taxon>Heteroconchia</taxon>
        <taxon>Euheterodonta</taxon>
        <taxon>Imparidentia</taxon>
        <taxon>Neoheterodontei</taxon>
        <taxon>Myida</taxon>
        <taxon>Dreissenoidea</taxon>
        <taxon>Dreissenidae</taxon>
        <taxon>Dreissena</taxon>
    </lineage>
</organism>
<dbReference type="AlphaFoldDB" id="A0A9D4N535"/>
<evidence type="ECO:0000256" key="1">
    <source>
        <dbReference type="ARBA" id="ARBA00004123"/>
    </source>
</evidence>
<keyword evidence="2" id="KW-0539">Nucleus</keyword>
<protein>
    <submittedName>
        <fullName evidence="3">Uncharacterized protein</fullName>
    </submittedName>
</protein>
<evidence type="ECO:0000313" key="3">
    <source>
        <dbReference type="EMBL" id="KAH3888008.1"/>
    </source>
</evidence>
<name>A0A9D4N535_DREPO</name>
<dbReference type="GO" id="GO:0031491">
    <property type="term" value="F:nucleosome binding"/>
    <property type="evidence" value="ECO:0007669"/>
    <property type="project" value="TreeGrafter"/>
</dbReference>
<dbReference type="GO" id="GO:0005634">
    <property type="term" value="C:nucleus"/>
    <property type="evidence" value="ECO:0007669"/>
    <property type="project" value="UniProtKB-SubCell"/>
</dbReference>
<gene>
    <name evidence="3" type="ORF">DPMN_012029</name>
</gene>
<dbReference type="EMBL" id="JAIWYP010000001">
    <property type="protein sequence ID" value="KAH3888008.1"/>
    <property type="molecule type" value="Genomic_DNA"/>
</dbReference>
<comment type="subcellular location">
    <subcellularLocation>
        <location evidence="1">Nucleus</location>
    </subcellularLocation>
</comment>
<sequence>MRKQPALLFAIGKQPVGGFNLGQNNHSEHPFTSHCRTPLLQGVSLLFCQCIWKIPIDEIDRSGSFPAHLNRCIELLLHILREEHDSRTLHEVHLQLNRQPEPGRWVHPGILFQRL</sequence>
<dbReference type="Proteomes" id="UP000828390">
    <property type="component" value="Unassembled WGS sequence"/>
</dbReference>
<comment type="caution">
    <text evidence="3">The sequence shown here is derived from an EMBL/GenBank/DDBJ whole genome shotgun (WGS) entry which is preliminary data.</text>
</comment>
<evidence type="ECO:0000313" key="4">
    <source>
        <dbReference type="Proteomes" id="UP000828390"/>
    </source>
</evidence>
<proteinExistence type="predicted"/>
<dbReference type="GO" id="GO:0006325">
    <property type="term" value="P:chromatin organization"/>
    <property type="evidence" value="ECO:0007669"/>
    <property type="project" value="InterPro"/>
</dbReference>
<dbReference type="PANTHER" id="PTHR15502">
    <property type="entry name" value="CALCINEURIN-BINDING PROTEIN CABIN 1-RELATED"/>
    <property type="match status" value="1"/>
</dbReference>
<reference evidence="3" key="1">
    <citation type="journal article" date="2019" name="bioRxiv">
        <title>The Genome of the Zebra Mussel, Dreissena polymorpha: A Resource for Invasive Species Research.</title>
        <authorList>
            <person name="McCartney M.A."/>
            <person name="Auch B."/>
            <person name="Kono T."/>
            <person name="Mallez S."/>
            <person name="Zhang Y."/>
            <person name="Obille A."/>
            <person name="Becker A."/>
            <person name="Abrahante J.E."/>
            <person name="Garbe J."/>
            <person name="Badalamenti J.P."/>
            <person name="Herman A."/>
            <person name="Mangelson H."/>
            <person name="Liachko I."/>
            <person name="Sullivan S."/>
            <person name="Sone E.D."/>
            <person name="Koren S."/>
            <person name="Silverstein K.A.T."/>
            <person name="Beckman K.B."/>
            <person name="Gohl D.M."/>
        </authorList>
    </citation>
    <scope>NUCLEOTIDE SEQUENCE</scope>
    <source>
        <strain evidence="3">Duluth1</strain>
        <tissue evidence="3">Whole animal</tissue>
    </source>
</reference>
<dbReference type="PANTHER" id="PTHR15502:SF7">
    <property type="entry name" value="CALCINEURIN-BINDING PROTEIN CABIN-1"/>
    <property type="match status" value="1"/>
</dbReference>
<accession>A0A9D4N535</accession>
<dbReference type="InterPro" id="IPR033053">
    <property type="entry name" value="Hir3/CABIN1"/>
</dbReference>
<reference evidence="3" key="2">
    <citation type="submission" date="2020-11" db="EMBL/GenBank/DDBJ databases">
        <authorList>
            <person name="McCartney M.A."/>
            <person name="Auch B."/>
            <person name="Kono T."/>
            <person name="Mallez S."/>
            <person name="Becker A."/>
            <person name="Gohl D.M."/>
            <person name="Silverstein K.A.T."/>
            <person name="Koren S."/>
            <person name="Bechman K.B."/>
            <person name="Herman A."/>
            <person name="Abrahante J.E."/>
            <person name="Garbe J."/>
        </authorList>
    </citation>
    <scope>NUCLEOTIDE SEQUENCE</scope>
    <source>
        <strain evidence="3">Duluth1</strain>
        <tissue evidence="3">Whole animal</tissue>
    </source>
</reference>
<evidence type="ECO:0000256" key="2">
    <source>
        <dbReference type="ARBA" id="ARBA00023242"/>
    </source>
</evidence>
<keyword evidence="4" id="KW-1185">Reference proteome</keyword>